<evidence type="ECO:0000256" key="2">
    <source>
        <dbReference type="ARBA" id="ARBA00009539"/>
    </source>
</evidence>
<dbReference type="PANTHER" id="PTHR48069">
    <property type="entry name" value="DIHYDROFOLATE REDUCTASE"/>
    <property type="match status" value="1"/>
</dbReference>
<sequence length="164" mass="18573">MPIITLIWAQGENGVIGRDNALPWRIPADMAYFRRETVGKTVVMGRKTWESFGSKPLKDRKNIVLTRDVSYTADGADVVHSIEDALSAADGEEVMIIGGSEIYALSLPIADRLRVTRVRESFEGDAVFPTVDWSSWLLVSSEEGIRDEKNVYRYEFEVYERPKN</sequence>
<dbReference type="EC" id="1.5.1.3" evidence="3 7"/>
<dbReference type="InterPro" id="IPR012259">
    <property type="entry name" value="DHFR"/>
</dbReference>
<dbReference type="PROSITE" id="PS00075">
    <property type="entry name" value="DHFR_1"/>
    <property type="match status" value="1"/>
</dbReference>
<keyword evidence="4 7" id="KW-0554">One-carbon metabolism</keyword>
<organism evidence="10 11">
    <name type="scientific">Saccharibacillus endophyticus</name>
    <dbReference type="NCBI Taxonomy" id="2060666"/>
    <lineage>
        <taxon>Bacteria</taxon>
        <taxon>Bacillati</taxon>
        <taxon>Bacillota</taxon>
        <taxon>Bacilli</taxon>
        <taxon>Bacillales</taxon>
        <taxon>Paenibacillaceae</taxon>
        <taxon>Saccharibacillus</taxon>
    </lineage>
</organism>
<comment type="caution">
    <text evidence="10">The sequence shown here is derived from an EMBL/GenBank/DDBJ whole genome shotgun (WGS) entry which is preliminary data.</text>
</comment>
<keyword evidence="5 7" id="KW-0521">NADP</keyword>
<comment type="function">
    <text evidence="7">Key enzyme in folate metabolism. Catalyzes an essential reaction for de novo glycine and purine synthesis, and for DNA precursor synthesis.</text>
</comment>
<evidence type="ECO:0000256" key="5">
    <source>
        <dbReference type="ARBA" id="ARBA00022857"/>
    </source>
</evidence>
<dbReference type="CDD" id="cd00209">
    <property type="entry name" value="DHFR"/>
    <property type="match status" value="1"/>
</dbReference>
<comment type="catalytic activity">
    <reaction evidence="7">
        <text>(6S)-5,6,7,8-tetrahydrofolate + NADP(+) = 7,8-dihydrofolate + NADPH + H(+)</text>
        <dbReference type="Rhea" id="RHEA:15009"/>
        <dbReference type="ChEBI" id="CHEBI:15378"/>
        <dbReference type="ChEBI" id="CHEBI:57451"/>
        <dbReference type="ChEBI" id="CHEBI:57453"/>
        <dbReference type="ChEBI" id="CHEBI:57783"/>
        <dbReference type="ChEBI" id="CHEBI:58349"/>
        <dbReference type="EC" id="1.5.1.3"/>
    </reaction>
</comment>
<comment type="similarity">
    <text evidence="2 7 8">Belongs to the dihydrofolate reductase family.</text>
</comment>
<dbReference type="Pfam" id="PF00186">
    <property type="entry name" value="DHFR_1"/>
    <property type="match status" value="1"/>
</dbReference>
<evidence type="ECO:0000256" key="6">
    <source>
        <dbReference type="ARBA" id="ARBA00023002"/>
    </source>
</evidence>
<dbReference type="PANTHER" id="PTHR48069:SF3">
    <property type="entry name" value="DIHYDROFOLATE REDUCTASE"/>
    <property type="match status" value="1"/>
</dbReference>
<accession>A0ABQ1ZPH4</accession>
<dbReference type="Proteomes" id="UP000605427">
    <property type="component" value="Unassembled WGS sequence"/>
</dbReference>
<evidence type="ECO:0000256" key="7">
    <source>
        <dbReference type="PIRNR" id="PIRNR000194"/>
    </source>
</evidence>
<evidence type="ECO:0000256" key="3">
    <source>
        <dbReference type="ARBA" id="ARBA00012856"/>
    </source>
</evidence>
<dbReference type="Gene3D" id="3.40.430.10">
    <property type="entry name" value="Dihydrofolate Reductase, subunit A"/>
    <property type="match status" value="1"/>
</dbReference>
<dbReference type="PIRSF" id="PIRSF000194">
    <property type="entry name" value="DHFR"/>
    <property type="match status" value="1"/>
</dbReference>
<dbReference type="SUPFAM" id="SSF53597">
    <property type="entry name" value="Dihydrofolate reductase-like"/>
    <property type="match status" value="1"/>
</dbReference>
<proteinExistence type="inferred from homology"/>
<name>A0ABQ1ZPH4_9BACL</name>
<evidence type="ECO:0000256" key="8">
    <source>
        <dbReference type="RuleBase" id="RU004474"/>
    </source>
</evidence>
<keyword evidence="11" id="KW-1185">Reference proteome</keyword>
<dbReference type="PRINTS" id="PR00070">
    <property type="entry name" value="DHFR"/>
</dbReference>
<comment type="pathway">
    <text evidence="1 7">Cofactor biosynthesis; tetrahydrofolate biosynthesis; 5,6,7,8-tetrahydrofolate from 7,8-dihydrofolate: step 1/1.</text>
</comment>
<evidence type="ECO:0000256" key="1">
    <source>
        <dbReference type="ARBA" id="ARBA00004903"/>
    </source>
</evidence>
<evidence type="ECO:0000259" key="9">
    <source>
        <dbReference type="PROSITE" id="PS51330"/>
    </source>
</evidence>
<keyword evidence="6 7" id="KW-0560">Oxidoreductase</keyword>
<gene>
    <name evidence="10" type="primary">dfrA</name>
    <name evidence="10" type="ORF">GCM10007362_07010</name>
</gene>
<feature type="domain" description="DHFR" evidence="9">
    <location>
        <begin position="3"/>
        <end position="161"/>
    </location>
</feature>
<dbReference type="PROSITE" id="PS51330">
    <property type="entry name" value="DHFR_2"/>
    <property type="match status" value="1"/>
</dbReference>
<evidence type="ECO:0000256" key="4">
    <source>
        <dbReference type="ARBA" id="ARBA00022563"/>
    </source>
</evidence>
<protein>
    <recommendedName>
        <fullName evidence="3 7">Dihydrofolate reductase</fullName>
        <ecNumber evidence="3 7">1.5.1.3</ecNumber>
    </recommendedName>
</protein>
<dbReference type="EMBL" id="BMDD01000001">
    <property type="protein sequence ID" value="GGH70675.1"/>
    <property type="molecule type" value="Genomic_DNA"/>
</dbReference>
<dbReference type="InterPro" id="IPR024072">
    <property type="entry name" value="DHFR-like_dom_sf"/>
</dbReference>
<dbReference type="InterPro" id="IPR001796">
    <property type="entry name" value="DHFR_dom"/>
</dbReference>
<dbReference type="InterPro" id="IPR017925">
    <property type="entry name" value="DHFR_CS"/>
</dbReference>
<dbReference type="RefSeq" id="WP_172239118.1">
    <property type="nucleotide sequence ID" value="NZ_BMDD01000001.1"/>
</dbReference>
<evidence type="ECO:0000313" key="10">
    <source>
        <dbReference type="EMBL" id="GGH70675.1"/>
    </source>
</evidence>
<reference evidence="11" key="1">
    <citation type="journal article" date="2019" name="Int. J. Syst. Evol. Microbiol.">
        <title>The Global Catalogue of Microorganisms (GCM) 10K type strain sequencing project: providing services to taxonomists for standard genome sequencing and annotation.</title>
        <authorList>
            <consortium name="The Broad Institute Genomics Platform"/>
            <consortium name="The Broad Institute Genome Sequencing Center for Infectious Disease"/>
            <person name="Wu L."/>
            <person name="Ma J."/>
        </authorList>
    </citation>
    <scope>NUCLEOTIDE SEQUENCE [LARGE SCALE GENOMIC DNA]</scope>
    <source>
        <strain evidence="11">CCM 8702</strain>
    </source>
</reference>
<evidence type="ECO:0000313" key="11">
    <source>
        <dbReference type="Proteomes" id="UP000605427"/>
    </source>
</evidence>